<name>A0A1C5JF10_9ACTN</name>
<dbReference type="Gene3D" id="1.50.10.10">
    <property type="match status" value="1"/>
</dbReference>
<gene>
    <name evidence="3" type="ORF">GA0070213_110153</name>
</gene>
<dbReference type="InterPro" id="IPR010401">
    <property type="entry name" value="AGL/Gdb1"/>
</dbReference>
<dbReference type="InterPro" id="IPR008928">
    <property type="entry name" value="6-hairpin_glycosidase_sf"/>
</dbReference>
<dbReference type="GO" id="GO:0005980">
    <property type="term" value="P:glycogen catabolic process"/>
    <property type="evidence" value="ECO:0007669"/>
    <property type="project" value="InterPro"/>
</dbReference>
<reference evidence="4" key="1">
    <citation type="submission" date="2016-06" db="EMBL/GenBank/DDBJ databases">
        <authorList>
            <person name="Varghese N."/>
            <person name="Submissions Spin"/>
        </authorList>
    </citation>
    <scope>NUCLEOTIDE SEQUENCE [LARGE SCALE GENOMIC DNA]</scope>
    <source>
        <strain evidence="4">DSM 45647</strain>
    </source>
</reference>
<dbReference type="Pfam" id="PF12439">
    <property type="entry name" value="GDE_N"/>
    <property type="match status" value="1"/>
</dbReference>
<dbReference type="EMBL" id="FMDM01000010">
    <property type="protein sequence ID" value="SCG68809.1"/>
    <property type="molecule type" value="Genomic_DNA"/>
</dbReference>
<evidence type="ECO:0000313" key="4">
    <source>
        <dbReference type="Proteomes" id="UP000199360"/>
    </source>
</evidence>
<dbReference type="PANTHER" id="PTHR10569">
    <property type="entry name" value="GLYCOGEN DEBRANCHING ENZYME"/>
    <property type="match status" value="1"/>
</dbReference>
<dbReference type="Proteomes" id="UP000199360">
    <property type="component" value="Unassembled WGS sequence"/>
</dbReference>
<dbReference type="SUPFAM" id="SSF48208">
    <property type="entry name" value="Six-hairpin glycosidases"/>
    <property type="match status" value="1"/>
</dbReference>
<dbReference type="InterPro" id="IPR012341">
    <property type="entry name" value="6hp_glycosidase-like_sf"/>
</dbReference>
<keyword evidence="4" id="KW-1185">Reference proteome</keyword>
<accession>A0A1C5JF10</accession>
<dbReference type="PANTHER" id="PTHR10569:SF2">
    <property type="entry name" value="GLYCOGEN DEBRANCHING ENZYME"/>
    <property type="match status" value="1"/>
</dbReference>
<organism evidence="3 4">
    <name type="scientific">Micromonospora humi</name>
    <dbReference type="NCBI Taxonomy" id="745366"/>
    <lineage>
        <taxon>Bacteria</taxon>
        <taxon>Bacillati</taxon>
        <taxon>Actinomycetota</taxon>
        <taxon>Actinomycetes</taxon>
        <taxon>Micromonosporales</taxon>
        <taxon>Micromonosporaceae</taxon>
        <taxon>Micromonospora</taxon>
    </lineage>
</organism>
<protein>
    <submittedName>
        <fullName evidence="3">Glycogen debranching enzyme, putative</fullName>
    </submittedName>
</protein>
<feature type="domain" description="Glycogen debranching enzyme bacterial and archaeal type N-terminal" evidence="2">
    <location>
        <begin position="20"/>
        <end position="227"/>
    </location>
</feature>
<dbReference type="GO" id="GO:0004134">
    <property type="term" value="F:4-alpha-glucanotransferase activity"/>
    <property type="evidence" value="ECO:0007669"/>
    <property type="project" value="InterPro"/>
</dbReference>
<dbReference type="OrthoDB" id="9761875at2"/>
<dbReference type="AlphaFoldDB" id="A0A1C5JF10"/>
<dbReference type="STRING" id="745366.GA0070213_110153"/>
<dbReference type="GO" id="GO:0004135">
    <property type="term" value="F:amylo-alpha-1,6-glucosidase activity"/>
    <property type="evidence" value="ECO:0007669"/>
    <property type="project" value="InterPro"/>
</dbReference>
<evidence type="ECO:0000259" key="2">
    <source>
        <dbReference type="Pfam" id="PF12439"/>
    </source>
</evidence>
<dbReference type="RefSeq" id="WP_091066623.1">
    <property type="nucleotide sequence ID" value="NZ_FMDM01000010.1"/>
</dbReference>
<sequence>MIDIRFGPQACGELSTAAGREWLVTDGRGGYAMGTVAGLRTRRYHGLLVVPGATPASRKVGLVSLDPAVTLPSGRQVRLGAHEWSSGVVDPRGFELLERFDLTDGVPRWRWRIGDVVIEREIAMAYGRSCVAVVHRLVSGGPVRLDLAAACTWRDAHGERRADGPAPRLEPVAGGTVVDGAFRLAGPDWTPEGQWWHGVRHRAEAARGLNPDEDLWYAGRFSAALDAPGATVTVLAWADDLAEEPPSATAVVEAARRRNRAVVAAAKPDDAVEATLALAADAFVVRTATGPDVVAGYPWFGAWSRDTMISYEGLFLCTNRADEGRELLRAYAGTLSEGMLANTADTGRVEHNTVDATLWFLHAVSRHVTVTGDTDLGDELLPALHGIVEAHVAGTRYGIVVDPADGLLTQGGPPDTALTWMDARVYGVPVTPRTGKPVEVNALWINGLAGLAELTELAGRDATALADLHGRATTAFRDRFPSPAGWLHDVVDAPAPAYPLGGAPHHDDDLLRPNQLLAWSLPYAPLEADRAALGRLTEALFTPLGPRSLAPGSPGFTGRHRGGPAERDSAYHQGTVWPWLTGPLLDAYRKAGLPTADLLVGLEGHLVEDGLGSVSETAEGAAPHGATGCPFQAWSVAELLRARRARR</sequence>
<evidence type="ECO:0000313" key="3">
    <source>
        <dbReference type="EMBL" id="SCG68809.1"/>
    </source>
</evidence>
<proteinExistence type="predicted"/>
<evidence type="ECO:0000259" key="1">
    <source>
        <dbReference type="Pfam" id="PF06202"/>
    </source>
</evidence>
<dbReference type="Pfam" id="PF06202">
    <property type="entry name" value="GDE_C"/>
    <property type="match status" value="1"/>
</dbReference>
<feature type="domain" description="Glycogen debranching enzyme C-terminal" evidence="1">
    <location>
        <begin position="279"/>
        <end position="641"/>
    </location>
</feature>
<dbReference type="InterPro" id="IPR032790">
    <property type="entry name" value="GDE_C"/>
</dbReference>
<dbReference type="InterPro" id="IPR024742">
    <property type="entry name" value="Glycogen_debranch_N"/>
</dbReference>